<dbReference type="Gene3D" id="3.30.450.20">
    <property type="entry name" value="PAS domain"/>
    <property type="match status" value="1"/>
</dbReference>
<protein>
    <recommendedName>
        <fullName evidence="2">histidine kinase</fullName>
        <ecNumber evidence="2">2.7.13.3</ecNumber>
    </recommendedName>
</protein>
<evidence type="ECO:0000256" key="3">
    <source>
        <dbReference type="ARBA" id="ARBA00022679"/>
    </source>
</evidence>
<dbReference type="PROSITE" id="PS50109">
    <property type="entry name" value="HIS_KIN"/>
    <property type="match status" value="1"/>
</dbReference>
<keyword evidence="5 9" id="KW-0418">Kinase</keyword>
<dbReference type="SMART" id="SM00387">
    <property type="entry name" value="HATPase_c"/>
    <property type="match status" value="1"/>
</dbReference>
<dbReference type="InterPro" id="IPR003594">
    <property type="entry name" value="HATPase_dom"/>
</dbReference>
<reference evidence="9 10" key="1">
    <citation type="submission" date="2022-06" db="EMBL/GenBank/DDBJ databases">
        <title>Halomicroarcula sp. a new haloarchaeum isolate from saline soil.</title>
        <authorList>
            <person name="Strakova D."/>
            <person name="Galisteo C."/>
            <person name="Sanchez-Porro C."/>
            <person name="Ventosa A."/>
        </authorList>
    </citation>
    <scope>NUCLEOTIDE SEQUENCE [LARGE SCALE GENOMIC DNA]</scope>
    <source>
        <strain evidence="9 10">S3CR25-11</strain>
    </source>
</reference>
<dbReference type="InterPro" id="IPR050980">
    <property type="entry name" value="2C_sensor_his_kinase"/>
</dbReference>
<feature type="domain" description="Histidine kinase" evidence="7">
    <location>
        <begin position="254"/>
        <end position="439"/>
    </location>
</feature>
<gene>
    <name evidence="9" type="ORF">NDI86_18870</name>
</gene>
<dbReference type="GO" id="GO:0016301">
    <property type="term" value="F:kinase activity"/>
    <property type="evidence" value="ECO:0007669"/>
    <property type="project" value="UniProtKB-KW"/>
</dbReference>
<dbReference type="InterPro" id="IPR036890">
    <property type="entry name" value="HATPase_C_sf"/>
</dbReference>
<dbReference type="SUPFAM" id="SSF55874">
    <property type="entry name" value="ATPase domain of HSP90 chaperone/DNA topoisomerase II/histidine kinase"/>
    <property type="match status" value="1"/>
</dbReference>
<keyword evidence="4" id="KW-0547">Nucleotide-binding</keyword>
<dbReference type="PROSITE" id="PS50113">
    <property type="entry name" value="PAC"/>
    <property type="match status" value="1"/>
</dbReference>
<keyword evidence="10" id="KW-1185">Reference proteome</keyword>
<dbReference type="Pfam" id="PF02518">
    <property type="entry name" value="HATPase_c"/>
    <property type="match status" value="1"/>
</dbReference>
<accession>A0ABU2FTS9</accession>
<dbReference type="RefSeq" id="WP_310901902.1">
    <property type="nucleotide sequence ID" value="NZ_JAMQOS010000007.1"/>
</dbReference>
<comment type="caution">
    <text evidence="9">The sequence shown here is derived from an EMBL/GenBank/DDBJ whole genome shotgun (WGS) entry which is preliminary data.</text>
</comment>
<dbReference type="InterPro" id="IPR000014">
    <property type="entry name" value="PAS"/>
</dbReference>
<dbReference type="InterPro" id="IPR035965">
    <property type="entry name" value="PAS-like_dom_sf"/>
</dbReference>
<dbReference type="PANTHER" id="PTHR44936:SF10">
    <property type="entry name" value="SENSOR PROTEIN RSTB"/>
    <property type="match status" value="1"/>
</dbReference>
<dbReference type="InterPro" id="IPR005467">
    <property type="entry name" value="His_kinase_dom"/>
</dbReference>
<dbReference type="Pfam" id="PF08448">
    <property type="entry name" value="PAS_4"/>
    <property type="match status" value="1"/>
</dbReference>
<evidence type="ECO:0000313" key="10">
    <source>
        <dbReference type="Proteomes" id="UP001268864"/>
    </source>
</evidence>
<sequence length="446" mass="48580">MGDSKVLVVGEDGDEVAGFETALTDASVVCDAPGTVTVRLCRTAVDCLVTPLSLDGATGERVATAARWLYPDLPVVLYGTDATEATVGSVVDASRLDDAAVVRAVEAAVDSETTAARDPSRAETILASLFESIPAHMFVKDREGRHVLSTDHLVDPAELVGYTDTELNDDEPDVFRQAIYQDDRRVIDRGEVLENVEEYSRKYDVHLLTSKVPWRDSEGAVTGLVGLCREITDRKRREQALRASSERHRRVALKAAHELRNELQVATGRLELADAESSMLSEVERSHGRLTEIVDDVVRLAEQVETGSDRDELRLSTVVREVWETTETGSMRLTIEADGVFVAEPDSTRLLVETVISNALEHGGVDCRVTVGRTGTGFYLADDGPGISAEPPERVFEAGFSETSDSSGFGLYIVYRIADDNGWEVVVGESDDGGARFDVDGVRFID</sequence>
<dbReference type="NCBIfam" id="TIGR00229">
    <property type="entry name" value="sensory_box"/>
    <property type="match status" value="1"/>
</dbReference>
<name>A0ABU2FTS9_9EURY</name>
<dbReference type="Gene3D" id="3.30.565.10">
    <property type="entry name" value="Histidine kinase-like ATPase, C-terminal domain"/>
    <property type="match status" value="1"/>
</dbReference>
<dbReference type="InterPro" id="IPR000700">
    <property type="entry name" value="PAS-assoc_C"/>
</dbReference>
<evidence type="ECO:0000256" key="4">
    <source>
        <dbReference type="ARBA" id="ARBA00022741"/>
    </source>
</evidence>
<organism evidence="9 10">
    <name type="scientific">Haloarcula onubensis</name>
    <dbReference type="NCBI Taxonomy" id="2950539"/>
    <lineage>
        <taxon>Archaea</taxon>
        <taxon>Methanobacteriati</taxon>
        <taxon>Methanobacteriota</taxon>
        <taxon>Stenosarchaea group</taxon>
        <taxon>Halobacteria</taxon>
        <taxon>Halobacteriales</taxon>
        <taxon>Haloarculaceae</taxon>
        <taxon>Haloarcula</taxon>
    </lineage>
</organism>
<evidence type="ECO:0000259" key="8">
    <source>
        <dbReference type="PROSITE" id="PS50113"/>
    </source>
</evidence>
<evidence type="ECO:0000256" key="6">
    <source>
        <dbReference type="ARBA" id="ARBA00022840"/>
    </source>
</evidence>
<evidence type="ECO:0000256" key="5">
    <source>
        <dbReference type="ARBA" id="ARBA00022777"/>
    </source>
</evidence>
<keyword evidence="3" id="KW-0808">Transferase</keyword>
<evidence type="ECO:0000313" key="9">
    <source>
        <dbReference type="EMBL" id="MDS0284159.1"/>
    </source>
</evidence>
<dbReference type="PANTHER" id="PTHR44936">
    <property type="entry name" value="SENSOR PROTEIN CREC"/>
    <property type="match status" value="1"/>
</dbReference>
<evidence type="ECO:0000256" key="2">
    <source>
        <dbReference type="ARBA" id="ARBA00012438"/>
    </source>
</evidence>
<evidence type="ECO:0000259" key="7">
    <source>
        <dbReference type="PROSITE" id="PS50109"/>
    </source>
</evidence>
<proteinExistence type="predicted"/>
<comment type="catalytic activity">
    <reaction evidence="1">
        <text>ATP + protein L-histidine = ADP + protein N-phospho-L-histidine.</text>
        <dbReference type="EC" id="2.7.13.3"/>
    </reaction>
</comment>
<dbReference type="InterPro" id="IPR013656">
    <property type="entry name" value="PAS_4"/>
</dbReference>
<evidence type="ECO:0000256" key="1">
    <source>
        <dbReference type="ARBA" id="ARBA00000085"/>
    </source>
</evidence>
<feature type="domain" description="PAC" evidence="8">
    <location>
        <begin position="180"/>
        <end position="243"/>
    </location>
</feature>
<dbReference type="EMBL" id="JAMQOS010000007">
    <property type="protein sequence ID" value="MDS0284159.1"/>
    <property type="molecule type" value="Genomic_DNA"/>
</dbReference>
<keyword evidence="6" id="KW-0067">ATP-binding</keyword>
<dbReference type="Proteomes" id="UP001268864">
    <property type="component" value="Unassembled WGS sequence"/>
</dbReference>
<dbReference type="EC" id="2.7.13.3" evidence="2"/>
<dbReference type="SUPFAM" id="SSF55785">
    <property type="entry name" value="PYP-like sensor domain (PAS domain)"/>
    <property type="match status" value="1"/>
</dbReference>